<keyword evidence="3" id="KW-1185">Reference proteome</keyword>
<dbReference type="Gene3D" id="1.10.530.10">
    <property type="match status" value="1"/>
</dbReference>
<dbReference type="InterPro" id="IPR008258">
    <property type="entry name" value="Transglycosylase_SLT_dom_1"/>
</dbReference>
<feature type="domain" description="Transglycosylase SLT" evidence="1">
    <location>
        <begin position="9"/>
        <end position="113"/>
    </location>
</feature>
<sequence>MAQAVPFDQCFSEAAQRFSINKSLLMAIAKTESNLNPRAIGPTNKNGSFDIGLMQINSGWLPTLDRYGISYADLRLACTNIYVGAWIMANNISSHGQTWKAVGAYNAKTTSKREIYVYKVRKNLNELQMASN</sequence>
<dbReference type="Proteomes" id="UP000185911">
    <property type="component" value="Unassembled WGS sequence"/>
</dbReference>
<evidence type="ECO:0000313" key="2">
    <source>
        <dbReference type="EMBL" id="OLP04503.1"/>
    </source>
</evidence>
<name>A0A1Q8Y927_9BURK</name>
<accession>A0A1Q8Y927</accession>
<dbReference type="Pfam" id="PF01464">
    <property type="entry name" value="SLT"/>
    <property type="match status" value="1"/>
</dbReference>
<reference evidence="2 3" key="1">
    <citation type="submission" date="2017-01" db="EMBL/GenBank/DDBJ databases">
        <title>Genome sequence of Rhodoferax antarcticus ANT.BR, a psychrophilic purple nonsulfur bacterium from an Antarctic microbial mat.</title>
        <authorList>
            <person name="Baker J."/>
            <person name="Riester C."/>
            <person name="Skinner B."/>
            <person name="Newell A."/>
            <person name="Swingley W."/>
            <person name="Madigan M."/>
            <person name="Jung D."/>
            <person name="Asao M."/>
            <person name="Chen M."/>
            <person name="Loughlin P."/>
            <person name="Pan H."/>
            <person name="Lin S."/>
            <person name="Li N."/>
            <person name="Shaw J."/>
            <person name="Prado M."/>
            <person name="Sherman C."/>
            <person name="Li X."/>
            <person name="Tang J."/>
            <person name="Blankenship R."/>
            <person name="Zhao T."/>
            <person name="Touchman J."/>
            <person name="Sattley M."/>
        </authorList>
    </citation>
    <scope>NUCLEOTIDE SEQUENCE [LARGE SCALE GENOMIC DNA]</scope>
    <source>
        <strain evidence="2 3">ANT.BR</strain>
    </source>
</reference>
<dbReference type="CDD" id="cd13400">
    <property type="entry name" value="LT_IagB-like"/>
    <property type="match status" value="1"/>
</dbReference>
<evidence type="ECO:0000259" key="1">
    <source>
        <dbReference type="Pfam" id="PF01464"/>
    </source>
</evidence>
<dbReference type="SUPFAM" id="SSF53955">
    <property type="entry name" value="Lysozyme-like"/>
    <property type="match status" value="1"/>
</dbReference>
<organism evidence="2 3">
    <name type="scientific">Rhodoferax antarcticus ANT.BR</name>
    <dbReference type="NCBI Taxonomy" id="1111071"/>
    <lineage>
        <taxon>Bacteria</taxon>
        <taxon>Pseudomonadati</taxon>
        <taxon>Pseudomonadota</taxon>
        <taxon>Betaproteobacteria</taxon>
        <taxon>Burkholderiales</taxon>
        <taxon>Comamonadaceae</taxon>
        <taxon>Rhodoferax</taxon>
    </lineage>
</organism>
<proteinExistence type="predicted"/>
<gene>
    <name evidence="2" type="ORF">BLL52_4198</name>
</gene>
<protein>
    <submittedName>
        <fullName evidence="2">Transglycosylase SLT domain protein</fullName>
    </submittedName>
</protein>
<dbReference type="AlphaFoldDB" id="A0A1Q8Y927"/>
<evidence type="ECO:0000313" key="3">
    <source>
        <dbReference type="Proteomes" id="UP000185911"/>
    </source>
</evidence>
<dbReference type="InterPro" id="IPR023346">
    <property type="entry name" value="Lysozyme-like_dom_sf"/>
</dbReference>
<comment type="caution">
    <text evidence="2">The sequence shown here is derived from an EMBL/GenBank/DDBJ whole genome shotgun (WGS) entry which is preliminary data.</text>
</comment>
<dbReference type="EMBL" id="MSYM01000020">
    <property type="protein sequence ID" value="OLP04503.1"/>
    <property type="molecule type" value="Genomic_DNA"/>
</dbReference>